<evidence type="ECO:0000313" key="1">
    <source>
        <dbReference type="EMBL" id="MEK8028489.1"/>
    </source>
</evidence>
<reference evidence="1 2" key="1">
    <citation type="submission" date="2024-04" db="EMBL/GenBank/DDBJ databases">
        <title>Novel species of the genus Ideonella isolated from streams.</title>
        <authorList>
            <person name="Lu H."/>
        </authorList>
    </citation>
    <scope>NUCLEOTIDE SEQUENCE [LARGE SCALE GENOMIC DNA]</scope>
    <source>
        <strain evidence="1 2">BYS139W</strain>
    </source>
</reference>
<protein>
    <submittedName>
        <fullName evidence="1">Uncharacterized protein</fullName>
    </submittedName>
</protein>
<keyword evidence="2" id="KW-1185">Reference proteome</keyword>
<organism evidence="1 2">
    <name type="scientific">Pseudaquabacterium rugosum</name>
    <dbReference type="NCBI Taxonomy" id="2984194"/>
    <lineage>
        <taxon>Bacteria</taxon>
        <taxon>Pseudomonadati</taxon>
        <taxon>Pseudomonadota</taxon>
        <taxon>Betaproteobacteria</taxon>
        <taxon>Burkholderiales</taxon>
        <taxon>Sphaerotilaceae</taxon>
        <taxon>Pseudaquabacterium</taxon>
    </lineage>
</organism>
<gene>
    <name evidence="1" type="ORF">AACH11_21225</name>
</gene>
<name>A0ABU9BFG3_9BURK</name>
<dbReference type="Proteomes" id="UP001368500">
    <property type="component" value="Unassembled WGS sequence"/>
</dbReference>
<dbReference type="RefSeq" id="WP_341376276.1">
    <property type="nucleotide sequence ID" value="NZ_JBBUTF010000025.1"/>
</dbReference>
<dbReference type="EMBL" id="JBBUTF010000025">
    <property type="protein sequence ID" value="MEK8028489.1"/>
    <property type="molecule type" value="Genomic_DNA"/>
</dbReference>
<evidence type="ECO:0000313" key="2">
    <source>
        <dbReference type="Proteomes" id="UP001368500"/>
    </source>
</evidence>
<accession>A0ABU9BFG3</accession>
<proteinExistence type="predicted"/>
<sequence>MQIHSRLSLSAHPSAFMLLDTWIDGQRMDVGLVRRWSVTGGGDGAGMDALADVEGPQQAVRLLRARLERRSPCCRLHRLMLGDVADPHDIETRLCQTLGQCAADDALLVICTRRDAHARALRTLHLRAGSFMPGLDLLDAPVPAYGPSPCTARAAAGTGRPVPAGGRRRTDRCLLLTG</sequence>
<comment type="caution">
    <text evidence="1">The sequence shown here is derived from an EMBL/GenBank/DDBJ whole genome shotgun (WGS) entry which is preliminary data.</text>
</comment>